<feature type="transmembrane region" description="Helical" evidence="7">
    <location>
        <begin position="168"/>
        <end position="195"/>
    </location>
</feature>
<keyword evidence="2" id="KW-1003">Cell membrane</keyword>
<dbReference type="Proteomes" id="UP000176288">
    <property type="component" value="Chromosome"/>
</dbReference>
<dbReference type="KEGG" id="avu:BK816_02935"/>
<keyword evidence="11" id="KW-1185">Reference proteome</keyword>
<feature type="transmembrane region" description="Helical" evidence="7">
    <location>
        <begin position="201"/>
        <end position="225"/>
    </location>
</feature>
<dbReference type="GO" id="GO:0005886">
    <property type="term" value="C:plasma membrane"/>
    <property type="evidence" value="ECO:0007669"/>
    <property type="project" value="UniProtKB-SubCell"/>
</dbReference>
<sequence>MDPHARLAQQSAVVLRLGRLLLAAGASSYRVKSSMARMAKAVGIEEHRASVSFSDIATSAYANGTFRTELYENRTFGVNADRIDRLKALAHNLRTDMSVEELNSQLDEIEATKPLYGPIVNMLASGIACAGFCFLNKGGWPECLAVLFAATVGQALRRATLHRKFNHFAVWLLCGLLASSVYIGIIELMGVAGIIDPNLYQAGIISAILFLIPGFPMTTAILDLVRMDFPSALTRSSYVLAVMASAGVAVWAVTYTFGWSVDVHASYQLPWAVLIALRFFCSFIAAWGFAILFNTPTKVCAIAATIGATVNTIRTIAVDAHFPWHAAVGAAALAIGLLAAAVASKTYYSRVSLSVPAVVIMIPGVPFYRAVTAMNNGMVTDAISQIVQVFFVITAIGFGLAIARMVTDTRWIVDVPTNTLPSLESSSRREIR</sequence>
<dbReference type="PANTHER" id="PTHR34390">
    <property type="entry name" value="UPF0442 PROTEIN YJJB-RELATED"/>
    <property type="match status" value="1"/>
</dbReference>
<evidence type="ECO:0000256" key="1">
    <source>
        <dbReference type="ARBA" id="ARBA00004651"/>
    </source>
</evidence>
<keyword evidence="3 7" id="KW-0812">Transmembrane</keyword>
<evidence type="ECO:0000256" key="2">
    <source>
        <dbReference type="ARBA" id="ARBA00022475"/>
    </source>
</evidence>
<dbReference type="GO" id="GO:0022857">
    <property type="term" value="F:transmembrane transporter activity"/>
    <property type="evidence" value="ECO:0007669"/>
    <property type="project" value="InterPro"/>
</dbReference>
<evidence type="ECO:0000256" key="6">
    <source>
        <dbReference type="ARBA" id="ARBA00034125"/>
    </source>
</evidence>
<evidence type="ECO:0000259" key="8">
    <source>
        <dbReference type="Pfam" id="PF06738"/>
    </source>
</evidence>
<evidence type="ECO:0000259" key="9">
    <source>
        <dbReference type="Pfam" id="PF12821"/>
    </source>
</evidence>
<proteinExistence type="inferred from homology"/>
<evidence type="ECO:0000313" key="11">
    <source>
        <dbReference type="Proteomes" id="UP000176288"/>
    </source>
</evidence>
<feature type="transmembrane region" description="Helical" evidence="7">
    <location>
        <begin position="382"/>
        <end position="403"/>
    </location>
</feature>
<keyword evidence="4 7" id="KW-1133">Transmembrane helix</keyword>
<keyword evidence="5 7" id="KW-0472">Membrane</keyword>
<dbReference type="Pfam" id="PF06738">
    <property type="entry name" value="ThrE"/>
    <property type="match status" value="1"/>
</dbReference>
<feature type="transmembrane region" description="Helical" evidence="7">
    <location>
        <begin position="299"/>
        <end position="318"/>
    </location>
</feature>
<dbReference type="EMBL" id="CP017812">
    <property type="protein sequence ID" value="AOZ73439.1"/>
    <property type="molecule type" value="Genomic_DNA"/>
</dbReference>
<comment type="similarity">
    <text evidence="6">Belongs to the ThrE exporter (TC 2.A.79) family.</text>
</comment>
<reference evidence="10 11" key="1">
    <citation type="submission" date="2016-10" db="EMBL/GenBank/DDBJ databases">
        <title>Actinomyces aegypiusis sp. nov., isolated from the Aegypius monachus in Qinghai Tibet Plateau China.</title>
        <authorList>
            <person name="Wang Y."/>
        </authorList>
    </citation>
    <scope>NUCLEOTIDE SEQUENCE [LARGE SCALE GENOMIC DNA]</scope>
    <source>
        <strain evidence="10 11">VUL4_3</strain>
    </source>
</reference>
<dbReference type="GO" id="GO:0015744">
    <property type="term" value="P:succinate transport"/>
    <property type="evidence" value="ECO:0007669"/>
    <property type="project" value="TreeGrafter"/>
</dbReference>
<feature type="transmembrane region" description="Helical" evidence="7">
    <location>
        <begin position="324"/>
        <end position="344"/>
    </location>
</feature>
<name>A0A1D9MMM0_9ACTO</name>
<feature type="transmembrane region" description="Helical" evidence="7">
    <location>
        <begin position="351"/>
        <end position="370"/>
    </location>
</feature>
<accession>A0A1D9MMM0</accession>
<evidence type="ECO:0000313" key="10">
    <source>
        <dbReference type="EMBL" id="AOZ73439.1"/>
    </source>
</evidence>
<protein>
    <recommendedName>
        <fullName evidence="12">Threonine/serine exporter-like N-terminal domain-containing protein</fullName>
    </recommendedName>
</protein>
<evidence type="ECO:0008006" key="12">
    <source>
        <dbReference type="Google" id="ProtNLM"/>
    </source>
</evidence>
<feature type="domain" description="Threonine/serine exporter-like N-terminal" evidence="8">
    <location>
        <begin position="13"/>
        <end position="254"/>
    </location>
</feature>
<dbReference type="Pfam" id="PF12821">
    <property type="entry name" value="ThrE_2"/>
    <property type="match status" value="1"/>
</dbReference>
<feature type="transmembrane region" description="Helical" evidence="7">
    <location>
        <begin position="237"/>
        <end position="257"/>
    </location>
</feature>
<evidence type="ECO:0000256" key="7">
    <source>
        <dbReference type="SAM" id="Phobius"/>
    </source>
</evidence>
<evidence type="ECO:0000256" key="5">
    <source>
        <dbReference type="ARBA" id="ARBA00023136"/>
    </source>
</evidence>
<dbReference type="InterPro" id="IPR050539">
    <property type="entry name" value="ThrE_Dicarb/AminoAcid_Exp"/>
</dbReference>
<dbReference type="InterPro" id="IPR010619">
    <property type="entry name" value="ThrE-like_N"/>
</dbReference>
<organism evidence="10 11">
    <name type="scientific">Boudabousia tangfeifanii</name>
    <dbReference type="NCBI Taxonomy" id="1912795"/>
    <lineage>
        <taxon>Bacteria</taxon>
        <taxon>Bacillati</taxon>
        <taxon>Actinomycetota</taxon>
        <taxon>Actinomycetes</taxon>
        <taxon>Actinomycetales</taxon>
        <taxon>Actinomycetaceae</taxon>
        <taxon>Boudabousia</taxon>
    </lineage>
</organism>
<feature type="transmembrane region" description="Helical" evidence="7">
    <location>
        <begin position="269"/>
        <end position="292"/>
    </location>
</feature>
<dbReference type="AlphaFoldDB" id="A0A1D9MMM0"/>
<comment type="subcellular location">
    <subcellularLocation>
        <location evidence="1">Cell membrane</location>
        <topology evidence="1">Multi-pass membrane protein</topology>
    </subcellularLocation>
</comment>
<evidence type="ECO:0000256" key="3">
    <source>
        <dbReference type="ARBA" id="ARBA00022692"/>
    </source>
</evidence>
<feature type="domain" description="Threonine/Serine exporter ThrE" evidence="9">
    <location>
        <begin position="279"/>
        <end position="405"/>
    </location>
</feature>
<gene>
    <name evidence="10" type="ORF">BK816_02935</name>
</gene>
<dbReference type="STRING" id="1912795.BK816_02935"/>
<dbReference type="InterPro" id="IPR024528">
    <property type="entry name" value="ThrE_2"/>
</dbReference>
<evidence type="ECO:0000256" key="4">
    <source>
        <dbReference type="ARBA" id="ARBA00022989"/>
    </source>
</evidence>
<dbReference type="PANTHER" id="PTHR34390:SF2">
    <property type="entry name" value="SUCCINATE TRANSPORTER SUBUNIT YJJP-RELATED"/>
    <property type="match status" value="1"/>
</dbReference>
<dbReference type="OrthoDB" id="2148488at2"/>